<dbReference type="InterPro" id="IPR001841">
    <property type="entry name" value="Znf_RING"/>
</dbReference>
<evidence type="ECO:0000313" key="6">
    <source>
        <dbReference type="Proteomes" id="UP001230268"/>
    </source>
</evidence>
<keyword evidence="2" id="KW-0175">Coiled coil</keyword>
<keyword evidence="1" id="KW-0479">Metal-binding</keyword>
<sequence length="844" mass="94584">MITGDTATNTTNPALQKMLRGDTSTLNLRYIKDRKSIEGLADFINRDSVKVLTFVEPAHASIFTYLLEELGKVRDRIEVLHLDLWSNGAPELIELLGKAFRANAGSLLEISLRCRLGAKFIAELLPYMPNNLEVLDLSENILSDKVFLEPLMDFIRCSELHVLKLANCAIRSETLEELASRLNSNHSPISLEALEGIDLSSCDEIPKSIRSHLKDPPAKTRKDLMGYGNIGHPPQRDAAVQYLDYLKSALLMHKLVGARVRVWWPATSDESRSGFAGRFWPAKVLRVNPIDMILVVEYDNQEVDRVPCKFIQPEAPFLYGGGVNPNFLKSMFGTCYYAALSKELTSRPQPIPMVTQIPTSSSLEGDCVATTMHSGMEHMNNMCATVDSNMGMCPPMDHCDPSYYCSSQTTDTWPVQITNNVHSMTPISNNGVNGGQMIQGEAMNTGVVMAPTRHSQGQKRIPGKHDDHSNSLNNSKRPHQYDDGASGESRLENGDGKTVASDQLTGRGDITDGTTVKHGRGKRSRNSSQNSSTKNDNYDTSKAYDFIPKMLDELTMSSSRRGCDVYYPADLSHIATDCGKNVETLVGLDISFSGNILEPGDVCEFRDPLDTDGSDPSDYIGVIKSVNNREPLYKVICVYQDNEEEVELDSTDVRRLTMLPWHLWVSFVMAVERHILLSKRLIETAILHTTLSECLLCVKKRDPIKPFKGTPPNPLEMPLQLLTEYASEIKSFSSGHPRLALLRYTRGEDAESMENLRFQIRKQQQKIDALLEIYEAIRLELEKERDLNIELQAKLNCVVCFEKRINCLLNPCGHFNFCNACADNFSNCPICRRKIMRRQVLSVD</sequence>
<dbReference type="PANTHER" id="PTHR14879:SF5">
    <property type="entry name" value="RING-TYPE DOMAIN-CONTAINING PROTEIN"/>
    <property type="match status" value="1"/>
</dbReference>
<comment type="caution">
    <text evidence="5">The sequence shown here is derived from an EMBL/GenBank/DDBJ whole genome shotgun (WGS) entry which is preliminary data.</text>
</comment>
<dbReference type="InterPro" id="IPR001611">
    <property type="entry name" value="Leu-rich_rpt"/>
</dbReference>
<evidence type="ECO:0000256" key="1">
    <source>
        <dbReference type="PROSITE-ProRule" id="PRU00175"/>
    </source>
</evidence>
<keyword evidence="1" id="KW-0862">Zinc</keyword>
<feature type="coiled-coil region" evidence="2">
    <location>
        <begin position="753"/>
        <end position="794"/>
    </location>
</feature>
<dbReference type="PROSITE" id="PS51450">
    <property type="entry name" value="LRR"/>
    <property type="match status" value="1"/>
</dbReference>
<dbReference type="PANTHER" id="PTHR14879">
    <property type="entry name" value="CASPASE REGULATOR, RING FINGER DOMAIN-CONTAINING"/>
    <property type="match status" value="1"/>
</dbReference>
<keyword evidence="6" id="KW-1185">Reference proteome</keyword>
<dbReference type="InterPro" id="IPR051728">
    <property type="entry name" value="RING-FYVE_E3_ubiquitin-ligase"/>
</dbReference>
<dbReference type="GO" id="GO:0008270">
    <property type="term" value="F:zinc ion binding"/>
    <property type="evidence" value="ECO:0007669"/>
    <property type="project" value="UniProtKB-KW"/>
</dbReference>
<accession>A0AAD8PGH8</accession>
<dbReference type="Proteomes" id="UP001230268">
    <property type="component" value="Unassembled WGS sequence"/>
</dbReference>
<gene>
    <name evidence="5" type="ORF">BgAZ_108370</name>
</gene>
<dbReference type="Gene3D" id="3.30.40.10">
    <property type="entry name" value="Zinc/RING finger domain, C3HC4 (zinc finger)"/>
    <property type="match status" value="1"/>
</dbReference>
<dbReference type="AlphaFoldDB" id="A0AAD8PGH8"/>
<organism evidence="5 6">
    <name type="scientific">Babesia gibsoni</name>
    <dbReference type="NCBI Taxonomy" id="33632"/>
    <lineage>
        <taxon>Eukaryota</taxon>
        <taxon>Sar</taxon>
        <taxon>Alveolata</taxon>
        <taxon>Apicomplexa</taxon>
        <taxon>Aconoidasida</taxon>
        <taxon>Piroplasmida</taxon>
        <taxon>Babesiidae</taxon>
        <taxon>Babesia</taxon>
    </lineage>
</organism>
<evidence type="ECO:0000259" key="4">
    <source>
        <dbReference type="PROSITE" id="PS50089"/>
    </source>
</evidence>
<feature type="compositionally biased region" description="Polar residues" evidence="3">
    <location>
        <begin position="526"/>
        <end position="540"/>
    </location>
</feature>
<dbReference type="SMART" id="SM00184">
    <property type="entry name" value="RING"/>
    <property type="match status" value="1"/>
</dbReference>
<evidence type="ECO:0000256" key="2">
    <source>
        <dbReference type="SAM" id="Coils"/>
    </source>
</evidence>
<dbReference type="Pfam" id="PF13920">
    <property type="entry name" value="zf-C3HC4_3"/>
    <property type="match status" value="1"/>
</dbReference>
<proteinExistence type="predicted"/>
<keyword evidence="1" id="KW-0863">Zinc-finger</keyword>
<dbReference type="PROSITE" id="PS50089">
    <property type="entry name" value="ZF_RING_2"/>
    <property type="match status" value="1"/>
</dbReference>
<dbReference type="InterPro" id="IPR032675">
    <property type="entry name" value="LRR_dom_sf"/>
</dbReference>
<name>A0AAD8PGH8_BABGI</name>
<reference evidence="5" key="1">
    <citation type="submission" date="2023-08" db="EMBL/GenBank/DDBJ databases">
        <title>Draft sequence of the Babesia gibsoni genome.</title>
        <authorList>
            <person name="Yamagishi J.Y."/>
            <person name="Xuan X.X."/>
        </authorList>
    </citation>
    <scope>NUCLEOTIDE SEQUENCE</scope>
    <source>
        <strain evidence="5">Azabu</strain>
    </source>
</reference>
<evidence type="ECO:0000256" key="3">
    <source>
        <dbReference type="SAM" id="MobiDB-lite"/>
    </source>
</evidence>
<dbReference type="InterPro" id="IPR013083">
    <property type="entry name" value="Znf_RING/FYVE/PHD"/>
</dbReference>
<dbReference type="EMBL" id="JAVEPI010000001">
    <property type="protein sequence ID" value="KAK1444931.1"/>
    <property type="molecule type" value="Genomic_DNA"/>
</dbReference>
<evidence type="ECO:0000313" key="5">
    <source>
        <dbReference type="EMBL" id="KAK1444931.1"/>
    </source>
</evidence>
<protein>
    <recommendedName>
        <fullName evidence="4">RING-type domain-containing protein</fullName>
    </recommendedName>
</protein>
<feature type="region of interest" description="Disordered" evidence="3">
    <location>
        <begin position="452"/>
        <end position="540"/>
    </location>
</feature>
<feature type="domain" description="RING-type" evidence="4">
    <location>
        <begin position="797"/>
        <end position="832"/>
    </location>
</feature>
<dbReference type="SUPFAM" id="SSF57850">
    <property type="entry name" value="RING/U-box"/>
    <property type="match status" value="1"/>
</dbReference>
<dbReference type="Gene3D" id="3.80.10.10">
    <property type="entry name" value="Ribonuclease Inhibitor"/>
    <property type="match status" value="1"/>
</dbReference>
<dbReference type="SUPFAM" id="SSF52047">
    <property type="entry name" value="RNI-like"/>
    <property type="match status" value="1"/>
</dbReference>